<comment type="caution">
    <text evidence="13">The sequence shown here is derived from an EMBL/GenBank/DDBJ whole genome shotgun (WGS) entry which is preliminary data.</text>
</comment>
<proteinExistence type="inferred from homology"/>
<reference evidence="13" key="1">
    <citation type="journal article" date="2022" name="Plant J.">
        <title>Strategies of tolerance reflected in two North American maple genomes.</title>
        <authorList>
            <person name="McEvoy S.L."/>
            <person name="Sezen U.U."/>
            <person name="Trouern-Trend A."/>
            <person name="McMahon S.M."/>
            <person name="Schaberg P.G."/>
            <person name="Yang J."/>
            <person name="Wegrzyn J.L."/>
            <person name="Swenson N.G."/>
        </authorList>
    </citation>
    <scope>NUCLEOTIDE SEQUENCE</scope>
    <source>
        <strain evidence="13">NS2018</strain>
    </source>
</reference>
<dbReference type="Gene3D" id="3.80.10.10">
    <property type="entry name" value="Ribonuclease Inhibitor"/>
    <property type="match status" value="1"/>
</dbReference>
<evidence type="ECO:0000256" key="1">
    <source>
        <dbReference type="ARBA" id="ARBA00004479"/>
    </source>
</evidence>
<evidence type="ECO:0000256" key="8">
    <source>
        <dbReference type="ARBA" id="ARBA00023136"/>
    </source>
</evidence>
<evidence type="ECO:0000256" key="10">
    <source>
        <dbReference type="ARBA" id="ARBA00023180"/>
    </source>
</evidence>
<dbReference type="InterPro" id="IPR032675">
    <property type="entry name" value="LRR_dom_sf"/>
</dbReference>
<keyword evidence="3" id="KW-0433">Leucine-rich repeat</keyword>
<dbReference type="PRINTS" id="PR00019">
    <property type="entry name" value="LEURICHRPT"/>
</dbReference>
<dbReference type="Pfam" id="PF00560">
    <property type="entry name" value="LRR_1"/>
    <property type="match status" value="2"/>
</dbReference>
<keyword evidence="11" id="KW-0547">Nucleotide-binding</keyword>
<keyword evidence="5" id="KW-0732">Signal</keyword>
<comment type="similarity">
    <text evidence="2">Belongs to the RLP family.</text>
</comment>
<dbReference type="PANTHER" id="PTHR27000">
    <property type="entry name" value="LEUCINE-RICH REPEAT RECEPTOR-LIKE PROTEIN KINASE FAMILY PROTEIN-RELATED"/>
    <property type="match status" value="1"/>
</dbReference>
<keyword evidence="7 12" id="KW-1133">Transmembrane helix</keyword>
<evidence type="ECO:0000256" key="2">
    <source>
        <dbReference type="ARBA" id="ARBA00009592"/>
    </source>
</evidence>
<keyword evidence="4 12" id="KW-0812">Transmembrane</keyword>
<dbReference type="SUPFAM" id="SSF56112">
    <property type="entry name" value="Protein kinase-like (PK-like)"/>
    <property type="match status" value="1"/>
</dbReference>
<evidence type="ECO:0000256" key="11">
    <source>
        <dbReference type="PROSITE-ProRule" id="PRU10141"/>
    </source>
</evidence>
<dbReference type="AlphaFoldDB" id="A0AA39SM91"/>
<keyword evidence="6" id="KW-0677">Repeat</keyword>
<feature type="binding site" evidence="11">
    <location>
        <position position="337"/>
    </location>
    <ligand>
        <name>ATP</name>
        <dbReference type="ChEBI" id="CHEBI:30616"/>
    </ligand>
</feature>
<evidence type="ECO:0000256" key="3">
    <source>
        <dbReference type="ARBA" id="ARBA00022614"/>
    </source>
</evidence>
<feature type="transmembrane region" description="Helical" evidence="12">
    <location>
        <begin position="241"/>
        <end position="265"/>
    </location>
</feature>
<protein>
    <submittedName>
        <fullName evidence="13">Uncharacterized protein</fullName>
    </submittedName>
</protein>
<dbReference type="InterPro" id="IPR011009">
    <property type="entry name" value="Kinase-like_dom_sf"/>
</dbReference>
<dbReference type="FunFam" id="3.80.10.10:FF:000111">
    <property type="entry name" value="LRR receptor-like serine/threonine-protein kinase ERECTA"/>
    <property type="match status" value="1"/>
</dbReference>
<reference evidence="13" key="2">
    <citation type="submission" date="2023-06" db="EMBL/GenBank/DDBJ databases">
        <authorList>
            <person name="Swenson N.G."/>
            <person name="Wegrzyn J.L."/>
            <person name="Mcevoy S.L."/>
        </authorList>
    </citation>
    <scope>NUCLEOTIDE SEQUENCE</scope>
    <source>
        <strain evidence="13">NS2018</strain>
        <tissue evidence="13">Leaf</tissue>
    </source>
</reference>
<evidence type="ECO:0000256" key="6">
    <source>
        <dbReference type="ARBA" id="ARBA00022737"/>
    </source>
</evidence>
<evidence type="ECO:0000256" key="7">
    <source>
        <dbReference type="ARBA" id="ARBA00022989"/>
    </source>
</evidence>
<dbReference type="Pfam" id="PF13855">
    <property type="entry name" value="LRR_8"/>
    <property type="match status" value="1"/>
</dbReference>
<evidence type="ECO:0000256" key="4">
    <source>
        <dbReference type="ARBA" id="ARBA00022692"/>
    </source>
</evidence>
<name>A0AA39SM91_ACESA</name>
<dbReference type="FunFam" id="3.80.10.10:FF:000041">
    <property type="entry name" value="LRR receptor-like serine/threonine-protein kinase ERECTA"/>
    <property type="match status" value="1"/>
</dbReference>
<evidence type="ECO:0000256" key="12">
    <source>
        <dbReference type="SAM" id="Phobius"/>
    </source>
</evidence>
<accession>A0AA39SM91</accession>
<organism evidence="13 14">
    <name type="scientific">Acer saccharum</name>
    <name type="common">Sugar maple</name>
    <dbReference type="NCBI Taxonomy" id="4024"/>
    <lineage>
        <taxon>Eukaryota</taxon>
        <taxon>Viridiplantae</taxon>
        <taxon>Streptophyta</taxon>
        <taxon>Embryophyta</taxon>
        <taxon>Tracheophyta</taxon>
        <taxon>Spermatophyta</taxon>
        <taxon>Magnoliopsida</taxon>
        <taxon>eudicotyledons</taxon>
        <taxon>Gunneridae</taxon>
        <taxon>Pentapetalae</taxon>
        <taxon>rosids</taxon>
        <taxon>malvids</taxon>
        <taxon>Sapindales</taxon>
        <taxon>Sapindaceae</taxon>
        <taxon>Hippocastanoideae</taxon>
        <taxon>Acereae</taxon>
        <taxon>Acer</taxon>
    </lineage>
</organism>
<keyword evidence="14" id="KW-1185">Reference proteome</keyword>
<dbReference type="SUPFAM" id="SSF52058">
    <property type="entry name" value="L domain-like"/>
    <property type="match status" value="1"/>
</dbReference>
<dbReference type="InterPro" id="IPR017441">
    <property type="entry name" value="Protein_kinase_ATP_BS"/>
</dbReference>
<dbReference type="EMBL" id="JAUESC010000003">
    <property type="protein sequence ID" value="KAK0600991.1"/>
    <property type="molecule type" value="Genomic_DNA"/>
</dbReference>
<dbReference type="Gene3D" id="3.30.200.20">
    <property type="entry name" value="Phosphorylase Kinase, domain 1"/>
    <property type="match status" value="1"/>
</dbReference>
<dbReference type="PANTHER" id="PTHR27000:SF642">
    <property type="entry name" value="INACTIVE LEUCINE-RICH REPEAT RECEPTOR KINASE XIAO-RELATED"/>
    <property type="match status" value="1"/>
</dbReference>
<dbReference type="InterPro" id="IPR001611">
    <property type="entry name" value="Leu-rich_rpt"/>
</dbReference>
<keyword evidence="10" id="KW-0325">Glycoprotein</keyword>
<keyword evidence="8 12" id="KW-0472">Membrane</keyword>
<dbReference type="Proteomes" id="UP001168877">
    <property type="component" value="Unassembled WGS sequence"/>
</dbReference>
<gene>
    <name evidence="13" type="ORF">LWI29_020301</name>
</gene>
<evidence type="ECO:0000313" key="13">
    <source>
        <dbReference type="EMBL" id="KAK0600991.1"/>
    </source>
</evidence>
<keyword evidence="9" id="KW-0675">Receptor</keyword>
<evidence type="ECO:0000256" key="5">
    <source>
        <dbReference type="ARBA" id="ARBA00022729"/>
    </source>
</evidence>
<dbReference type="GO" id="GO:0005524">
    <property type="term" value="F:ATP binding"/>
    <property type="evidence" value="ECO:0007669"/>
    <property type="project" value="UniProtKB-UniRule"/>
</dbReference>
<evidence type="ECO:0000256" key="9">
    <source>
        <dbReference type="ARBA" id="ARBA00023170"/>
    </source>
</evidence>
<comment type="subcellular location">
    <subcellularLocation>
        <location evidence="1">Membrane</location>
        <topology evidence="1">Single-pass type I membrane protein</topology>
    </subcellularLocation>
</comment>
<dbReference type="GO" id="GO:0016020">
    <property type="term" value="C:membrane"/>
    <property type="evidence" value="ECO:0007669"/>
    <property type="project" value="UniProtKB-SubCell"/>
</dbReference>
<sequence>MCNQLTGFIPDKLGELIKLEVLGLWKNSFTGSLPRKLGQNSPLQWFDVSSNSLSDEIPPGLCDSGNLIKLILFNNSFSGTLPMNLSTSSHNNFQGKIPNQFQDHPSLSVLDLSSNRLSGEIPESIASCEKLVTLNLRNNQLTGAIPRAIAKMPTLAILDLSSNSLAGKIPENFGTSPTLEMLNMSFNKLEGPVPSNGILMTINPNELIGNVGLCGGVLPPCPQKYTIKPGHPRNLNINHVIIGFVVRTLVIVFLGIAIFTGKLLYKRWYLYNSFFDNLFRKSYKEWPWRLIAFQRLNFTSTDILACVKESNIIGMGGTGIVYKAEVNRPHVVVAVKKLWRSESDIETGDDLIGEVSLL</sequence>
<keyword evidence="11" id="KW-0067">ATP-binding</keyword>
<dbReference type="PROSITE" id="PS00107">
    <property type="entry name" value="PROTEIN_KINASE_ATP"/>
    <property type="match status" value="1"/>
</dbReference>
<evidence type="ECO:0000313" key="14">
    <source>
        <dbReference type="Proteomes" id="UP001168877"/>
    </source>
</evidence>